<dbReference type="PANTHER" id="PTHR48079:SF6">
    <property type="entry name" value="NAD(P)-BINDING DOMAIN-CONTAINING PROTEIN-RELATED"/>
    <property type="match status" value="1"/>
</dbReference>
<dbReference type="InterPro" id="IPR001509">
    <property type="entry name" value="Epimerase_deHydtase"/>
</dbReference>
<dbReference type="RefSeq" id="WP_175325566.1">
    <property type="nucleotide sequence ID" value="NZ_BAAAWP010000001.1"/>
</dbReference>
<accession>A0A850DQ89</accession>
<dbReference type="PANTHER" id="PTHR48079">
    <property type="entry name" value="PROTEIN YEEZ"/>
    <property type="match status" value="1"/>
</dbReference>
<dbReference type="InterPro" id="IPR036291">
    <property type="entry name" value="NAD(P)-bd_dom_sf"/>
</dbReference>
<evidence type="ECO:0000313" key="2">
    <source>
        <dbReference type="EMBL" id="NUU27706.1"/>
    </source>
</evidence>
<evidence type="ECO:0000259" key="1">
    <source>
        <dbReference type="Pfam" id="PF01370"/>
    </source>
</evidence>
<dbReference type="Proteomes" id="UP000539146">
    <property type="component" value="Unassembled WGS sequence"/>
</dbReference>
<evidence type="ECO:0000313" key="3">
    <source>
        <dbReference type="Proteomes" id="UP000539146"/>
    </source>
</evidence>
<name>A0A850DQ89_9MICO</name>
<dbReference type="SUPFAM" id="SSF51735">
    <property type="entry name" value="NAD(P)-binding Rossmann-fold domains"/>
    <property type="match status" value="1"/>
</dbReference>
<dbReference type="GO" id="GO:0005737">
    <property type="term" value="C:cytoplasm"/>
    <property type="evidence" value="ECO:0007669"/>
    <property type="project" value="TreeGrafter"/>
</dbReference>
<organism evidence="2 3">
    <name type="scientific">Curtobacterium citreum</name>
    <dbReference type="NCBI Taxonomy" id="2036"/>
    <lineage>
        <taxon>Bacteria</taxon>
        <taxon>Bacillati</taxon>
        <taxon>Actinomycetota</taxon>
        <taxon>Actinomycetes</taxon>
        <taxon>Micrococcales</taxon>
        <taxon>Microbacteriaceae</taxon>
        <taxon>Curtobacterium</taxon>
    </lineage>
</organism>
<proteinExistence type="predicted"/>
<dbReference type="GO" id="GO:0004029">
    <property type="term" value="F:aldehyde dehydrogenase (NAD+) activity"/>
    <property type="evidence" value="ECO:0007669"/>
    <property type="project" value="TreeGrafter"/>
</dbReference>
<comment type="caution">
    <text evidence="2">The sequence shown here is derived from an EMBL/GenBank/DDBJ whole genome shotgun (WGS) entry which is preliminary data.</text>
</comment>
<dbReference type="InterPro" id="IPR051783">
    <property type="entry name" value="NAD(P)-dependent_oxidoreduct"/>
</dbReference>
<gene>
    <name evidence="2" type="ORF">HP467_06215</name>
</gene>
<sequence>MQHTKTAVIAGCGDLGTEAGLRFADQGYRVVGLRRRAERIPAPITGRSVDLRRESPTIDADTAVVVVAFAAGSRDVDEYRATYVDGLRNVLDGVDASGASPRVVVVSSTAVYDESDGGEVSEETPARAGTPTAGVLLEAEELLRARRPDAVLVRLSGIYGPGRERLIDQVRDGSARLAPVAGGSPHTNRIHRDDAAAALVHLATVPDPAPTYLGTDDEPVRLDDVLAFLAGELGVPVPPRARAAGRQAGGDKRLSNALLRSAGWEPRYPTFREGYRAVLAGEGVRHP</sequence>
<feature type="domain" description="NAD-dependent epimerase/dehydratase" evidence="1">
    <location>
        <begin position="15"/>
        <end position="208"/>
    </location>
</feature>
<protein>
    <submittedName>
        <fullName evidence="2">NAD(P)H-binding protein</fullName>
    </submittedName>
</protein>
<reference evidence="2 3" key="1">
    <citation type="submission" date="2020-05" db="EMBL/GenBank/DDBJ databases">
        <title>Genome Sequencing of Type Strains.</title>
        <authorList>
            <person name="Lemaire J.F."/>
            <person name="Inderbitzin P."/>
            <person name="Gregorio O.A."/>
            <person name="Collins S.B."/>
            <person name="Wespe N."/>
            <person name="Knight-Connoni V."/>
        </authorList>
    </citation>
    <scope>NUCLEOTIDE SEQUENCE [LARGE SCALE GENOMIC DNA]</scope>
    <source>
        <strain evidence="2 3">DSM 20512</strain>
    </source>
</reference>
<dbReference type="EMBL" id="JABMCG010000092">
    <property type="protein sequence ID" value="NUU27706.1"/>
    <property type="molecule type" value="Genomic_DNA"/>
</dbReference>
<dbReference type="Pfam" id="PF01370">
    <property type="entry name" value="Epimerase"/>
    <property type="match status" value="1"/>
</dbReference>
<dbReference type="AlphaFoldDB" id="A0A850DQ89"/>
<dbReference type="Gene3D" id="3.40.50.720">
    <property type="entry name" value="NAD(P)-binding Rossmann-like Domain"/>
    <property type="match status" value="1"/>
</dbReference>